<dbReference type="InterPro" id="IPR001173">
    <property type="entry name" value="Glyco_trans_2-like"/>
</dbReference>
<evidence type="ECO:0000313" key="3">
    <source>
        <dbReference type="EMBL" id="OQP53343.1"/>
    </source>
</evidence>
<name>A0ABX3P355_9BACT</name>
<accession>A0ABX3P355</accession>
<dbReference type="PANTHER" id="PTHR43630:SF2">
    <property type="entry name" value="GLYCOSYLTRANSFERASE"/>
    <property type="match status" value="1"/>
</dbReference>
<dbReference type="EMBL" id="LWBO01000003">
    <property type="protein sequence ID" value="OQP53343.1"/>
    <property type="molecule type" value="Genomic_DNA"/>
</dbReference>
<organism evidence="3 4">
    <name type="scientific">Niastella koreensis</name>
    <dbReference type="NCBI Taxonomy" id="354356"/>
    <lineage>
        <taxon>Bacteria</taxon>
        <taxon>Pseudomonadati</taxon>
        <taxon>Bacteroidota</taxon>
        <taxon>Chitinophagia</taxon>
        <taxon>Chitinophagales</taxon>
        <taxon>Chitinophagaceae</taxon>
        <taxon>Niastella</taxon>
    </lineage>
</organism>
<gene>
    <name evidence="3" type="ORF">A4D02_23070</name>
</gene>
<dbReference type="PANTHER" id="PTHR43630">
    <property type="entry name" value="POLY-BETA-1,6-N-ACETYL-D-GLUCOSAMINE SYNTHASE"/>
    <property type="match status" value="1"/>
</dbReference>
<comment type="similarity">
    <text evidence="1">Belongs to the glycosyltransferase 2 family. WaaE/KdtX subfamily.</text>
</comment>
<protein>
    <recommendedName>
        <fullName evidence="2">Glycosyltransferase 2-like domain-containing protein</fullName>
    </recommendedName>
</protein>
<keyword evidence="4" id="KW-1185">Reference proteome</keyword>
<evidence type="ECO:0000259" key="2">
    <source>
        <dbReference type="Pfam" id="PF00535"/>
    </source>
</evidence>
<dbReference type="CDD" id="cd02511">
    <property type="entry name" value="Beta4Glucosyltransferase"/>
    <property type="match status" value="1"/>
</dbReference>
<comment type="caution">
    <text evidence="3">The sequence shown here is derived from an EMBL/GenBank/DDBJ whole genome shotgun (WGS) entry which is preliminary data.</text>
</comment>
<dbReference type="SUPFAM" id="SSF53448">
    <property type="entry name" value="Nucleotide-diphospho-sugar transferases"/>
    <property type="match status" value="1"/>
</dbReference>
<dbReference type="InterPro" id="IPR029044">
    <property type="entry name" value="Nucleotide-diphossugar_trans"/>
</dbReference>
<sequence length="229" mass="26782">MIERTLAQLQWCDEIIVVDSYSTDRTAEICSSKGCKVLFRQFDGYGAQKQFAVSQAKNDWVLCVDADEVLTDELVKEITSLTEADKQYSGFAFRMNLVFLGKEFLYGKESGRYFLRLFNRQKGGITADKVHEGIHLEGPVKKLKHIVKHYSYTSIYQYLEKFNRYTRYAAEMGKRKGKHKSTFIILLAVPFNFTKYYLLERNCLNGLKGFYWSVFSTFYHFVKYAKINE</sequence>
<reference evidence="3 4" key="1">
    <citation type="submission" date="2016-04" db="EMBL/GenBank/DDBJ databases">
        <authorList>
            <person name="Chen L."/>
            <person name="Zhuang W."/>
            <person name="Wang G."/>
        </authorList>
    </citation>
    <scope>NUCLEOTIDE SEQUENCE [LARGE SCALE GENOMIC DNA]</scope>
    <source>
        <strain evidence="4">GR20</strain>
    </source>
</reference>
<dbReference type="Gene3D" id="3.90.550.10">
    <property type="entry name" value="Spore Coat Polysaccharide Biosynthesis Protein SpsA, Chain A"/>
    <property type="match status" value="1"/>
</dbReference>
<dbReference type="Pfam" id="PF00535">
    <property type="entry name" value="Glycos_transf_2"/>
    <property type="match status" value="1"/>
</dbReference>
<evidence type="ECO:0000256" key="1">
    <source>
        <dbReference type="ARBA" id="ARBA00038494"/>
    </source>
</evidence>
<feature type="domain" description="Glycosyltransferase 2-like" evidence="2">
    <location>
        <begin position="13"/>
        <end position="84"/>
    </location>
</feature>
<proteinExistence type="inferred from homology"/>
<dbReference type="Proteomes" id="UP000192277">
    <property type="component" value="Unassembled WGS sequence"/>
</dbReference>
<evidence type="ECO:0000313" key="4">
    <source>
        <dbReference type="Proteomes" id="UP000192277"/>
    </source>
</evidence>